<reference evidence="1 2" key="1">
    <citation type="journal article" date="2018" name="Mol. Plant">
        <title>The genome of Artemisia annua provides insight into the evolution of Asteraceae family and artemisinin biosynthesis.</title>
        <authorList>
            <person name="Shen Q."/>
            <person name="Zhang L."/>
            <person name="Liao Z."/>
            <person name="Wang S."/>
            <person name="Yan T."/>
            <person name="Shi P."/>
            <person name="Liu M."/>
            <person name="Fu X."/>
            <person name="Pan Q."/>
            <person name="Wang Y."/>
            <person name="Lv Z."/>
            <person name="Lu X."/>
            <person name="Zhang F."/>
            <person name="Jiang W."/>
            <person name="Ma Y."/>
            <person name="Chen M."/>
            <person name="Hao X."/>
            <person name="Li L."/>
            <person name="Tang Y."/>
            <person name="Lv G."/>
            <person name="Zhou Y."/>
            <person name="Sun X."/>
            <person name="Brodelius P.E."/>
            <person name="Rose J.K.C."/>
            <person name="Tang K."/>
        </authorList>
    </citation>
    <scope>NUCLEOTIDE SEQUENCE [LARGE SCALE GENOMIC DNA]</scope>
    <source>
        <strain evidence="2">cv. Huhao1</strain>
        <tissue evidence="1">Leaf</tissue>
    </source>
</reference>
<organism evidence="1 2">
    <name type="scientific">Artemisia annua</name>
    <name type="common">Sweet wormwood</name>
    <dbReference type="NCBI Taxonomy" id="35608"/>
    <lineage>
        <taxon>Eukaryota</taxon>
        <taxon>Viridiplantae</taxon>
        <taxon>Streptophyta</taxon>
        <taxon>Embryophyta</taxon>
        <taxon>Tracheophyta</taxon>
        <taxon>Spermatophyta</taxon>
        <taxon>Magnoliopsida</taxon>
        <taxon>eudicotyledons</taxon>
        <taxon>Gunneridae</taxon>
        <taxon>Pentapetalae</taxon>
        <taxon>asterids</taxon>
        <taxon>campanulids</taxon>
        <taxon>Asterales</taxon>
        <taxon>Asteraceae</taxon>
        <taxon>Asteroideae</taxon>
        <taxon>Anthemideae</taxon>
        <taxon>Artemisiinae</taxon>
        <taxon>Artemisia</taxon>
    </lineage>
</organism>
<accession>A0A2U1QCE9</accession>
<evidence type="ECO:0000313" key="1">
    <source>
        <dbReference type="EMBL" id="PWA95678.1"/>
    </source>
</evidence>
<comment type="caution">
    <text evidence="1">The sequence shown here is derived from an EMBL/GenBank/DDBJ whole genome shotgun (WGS) entry which is preliminary data.</text>
</comment>
<sequence length="80" mass="9197">MNVVGDAKRVRFVVEDDLGSGETDYENATPVNVRDLEGGLVVWTCRHFLRFGFLCRRVFCVFNNNDIERIAKKFQALEKA</sequence>
<proteinExistence type="predicted"/>
<dbReference type="EMBL" id="PKPP01000225">
    <property type="protein sequence ID" value="PWA95678.1"/>
    <property type="molecule type" value="Genomic_DNA"/>
</dbReference>
<evidence type="ECO:0000313" key="2">
    <source>
        <dbReference type="Proteomes" id="UP000245207"/>
    </source>
</evidence>
<dbReference type="Proteomes" id="UP000245207">
    <property type="component" value="Unassembled WGS sequence"/>
</dbReference>
<protein>
    <submittedName>
        <fullName evidence="1">Uncharacterized protein</fullName>
    </submittedName>
</protein>
<gene>
    <name evidence="1" type="ORF">CTI12_AA048020</name>
</gene>
<dbReference type="AlphaFoldDB" id="A0A2U1QCE9"/>
<keyword evidence="2" id="KW-1185">Reference proteome</keyword>
<name>A0A2U1QCE9_ARTAN</name>